<evidence type="ECO:0000256" key="6">
    <source>
        <dbReference type="ARBA" id="ARBA00023593"/>
    </source>
</evidence>
<dbReference type="PANTHER" id="PTHR43647:SF1">
    <property type="entry name" value="3-KETO-STEROID REDUCTASE ERG27"/>
    <property type="match status" value="1"/>
</dbReference>
<feature type="coiled-coil region" evidence="7">
    <location>
        <begin position="383"/>
        <end position="410"/>
    </location>
</feature>
<dbReference type="Gene3D" id="3.40.50.720">
    <property type="entry name" value="NAD(P)-binding Rossmann-like Domain"/>
    <property type="match status" value="1"/>
</dbReference>
<comment type="similarity">
    <text evidence="6">Belongs to the short-chain dehydrogenases/reductases (SDR) family. ERG27 subfamily.</text>
</comment>
<keyword evidence="10" id="KW-1185">Reference proteome</keyword>
<comment type="caution">
    <text evidence="9">The sequence shown here is derived from an EMBL/GenBank/DDBJ whole genome shotgun (WGS) entry which is preliminary data.</text>
</comment>
<dbReference type="HOGENOM" id="CLU_029944_0_0_1"/>
<keyword evidence="8" id="KW-0812">Transmembrane</keyword>
<dbReference type="GO" id="GO:0005741">
    <property type="term" value="C:mitochondrial outer membrane"/>
    <property type="evidence" value="ECO:0007669"/>
    <property type="project" value="TreeGrafter"/>
</dbReference>
<evidence type="ECO:0000313" key="9">
    <source>
        <dbReference type="EMBL" id="EXJ81862.1"/>
    </source>
</evidence>
<dbReference type="Proteomes" id="UP000019484">
    <property type="component" value="Unassembled WGS sequence"/>
</dbReference>
<reference evidence="9 10" key="1">
    <citation type="submission" date="2013-03" db="EMBL/GenBank/DDBJ databases">
        <title>The Genome Sequence of Capronia coronata CBS 617.96.</title>
        <authorList>
            <consortium name="The Broad Institute Genomics Platform"/>
            <person name="Cuomo C."/>
            <person name="de Hoog S."/>
            <person name="Gorbushina A."/>
            <person name="Walker B."/>
            <person name="Young S.K."/>
            <person name="Zeng Q."/>
            <person name="Gargeya S."/>
            <person name="Fitzgerald M."/>
            <person name="Haas B."/>
            <person name="Abouelleil A."/>
            <person name="Allen A.W."/>
            <person name="Alvarado L."/>
            <person name="Arachchi H.M."/>
            <person name="Berlin A.M."/>
            <person name="Chapman S.B."/>
            <person name="Gainer-Dewar J."/>
            <person name="Goldberg J."/>
            <person name="Griggs A."/>
            <person name="Gujja S."/>
            <person name="Hansen M."/>
            <person name="Howarth C."/>
            <person name="Imamovic A."/>
            <person name="Ireland A."/>
            <person name="Larimer J."/>
            <person name="McCowan C."/>
            <person name="Murphy C."/>
            <person name="Pearson M."/>
            <person name="Poon T.W."/>
            <person name="Priest M."/>
            <person name="Roberts A."/>
            <person name="Saif S."/>
            <person name="Shea T."/>
            <person name="Sisk P."/>
            <person name="Sykes S."/>
            <person name="Wortman J."/>
            <person name="Nusbaum C."/>
            <person name="Birren B."/>
        </authorList>
    </citation>
    <scope>NUCLEOTIDE SEQUENCE [LARGE SCALE GENOMIC DNA]</scope>
    <source>
        <strain evidence="9 10">CBS 617.96</strain>
    </source>
</reference>
<keyword evidence="2" id="KW-0521">NADP</keyword>
<keyword evidence="4" id="KW-0560">Oxidoreductase</keyword>
<dbReference type="GO" id="GO:0006696">
    <property type="term" value="P:ergosterol biosynthetic process"/>
    <property type="evidence" value="ECO:0007669"/>
    <property type="project" value="TreeGrafter"/>
</dbReference>
<keyword evidence="1" id="KW-0444">Lipid biosynthesis</keyword>
<sequence length="414" mass="45915">MTIIFTTRSVRKGSETLSQLEKHLAKHNSSSPKSDRRVYFRPENVELTSLLSVRALSRKLLASDIPQLNAIVVNAGIGGWSGVNWPLTIWKVLTSIRQSTTWPTFKLGLVGLVTPPQLPPRESGAPRNEPVLGELFCANVFGHYMLVHWLMPLLWACTPDSPGKIIWSSSIECGRHHYNPRDHQGLRSAAAYEHTKRLTDCMALTANDQPATARVVKEFTTPFHPNSMRASQQRPQRSGPVFLLSHPGICTTAIMSLYWIIHQFYRLGIYLARLCGSPWANVTSYLGAASATWLALASPAEIKAKMVEATGHVDGRSCKWGSACDRLGRSSVRVTDVEGWGLDGTGKPFRDTWWAGHVGRKAGATDATSEEVENFIAEGAHVWKEMEALRKDWEARIEELEAEQGQSQTSNGHP</sequence>
<dbReference type="GO" id="GO:0005811">
    <property type="term" value="C:lipid droplet"/>
    <property type="evidence" value="ECO:0007669"/>
    <property type="project" value="TreeGrafter"/>
</dbReference>
<keyword evidence="3" id="KW-0752">Steroid biosynthesis</keyword>
<keyword evidence="7" id="KW-0175">Coiled coil</keyword>
<evidence type="ECO:0000256" key="3">
    <source>
        <dbReference type="ARBA" id="ARBA00022955"/>
    </source>
</evidence>
<evidence type="ECO:0000256" key="1">
    <source>
        <dbReference type="ARBA" id="ARBA00022516"/>
    </source>
</evidence>
<feature type="transmembrane region" description="Helical" evidence="8">
    <location>
        <begin position="241"/>
        <end position="261"/>
    </location>
</feature>
<dbReference type="AlphaFoldDB" id="W9XMX8"/>
<protein>
    <recommendedName>
        <fullName evidence="11">3-keto steroid reductase</fullName>
    </recommendedName>
</protein>
<accession>W9XMX8</accession>
<dbReference type="GeneID" id="19162782"/>
<dbReference type="STRING" id="1182541.W9XMX8"/>
<evidence type="ECO:0000256" key="7">
    <source>
        <dbReference type="SAM" id="Coils"/>
    </source>
</evidence>
<keyword evidence="8" id="KW-1133">Transmembrane helix</keyword>
<keyword evidence="8" id="KW-0472">Membrane</keyword>
<dbReference type="InterPro" id="IPR036291">
    <property type="entry name" value="NAD(P)-bd_dom_sf"/>
</dbReference>
<gene>
    <name evidence="9" type="ORF">A1O1_07927</name>
</gene>
<proteinExistence type="inferred from homology"/>
<evidence type="ECO:0000256" key="8">
    <source>
        <dbReference type="SAM" id="Phobius"/>
    </source>
</evidence>
<evidence type="ECO:0008006" key="11">
    <source>
        <dbReference type="Google" id="ProtNLM"/>
    </source>
</evidence>
<dbReference type="EMBL" id="AMWN01000007">
    <property type="protein sequence ID" value="EXJ81862.1"/>
    <property type="molecule type" value="Genomic_DNA"/>
</dbReference>
<dbReference type="RefSeq" id="XP_007726983.1">
    <property type="nucleotide sequence ID" value="XM_007728793.1"/>
</dbReference>
<evidence type="ECO:0000256" key="2">
    <source>
        <dbReference type="ARBA" id="ARBA00022857"/>
    </source>
</evidence>
<keyword evidence="5" id="KW-0443">Lipid metabolism</keyword>
<dbReference type="GO" id="GO:0000253">
    <property type="term" value="F:3-beta-hydroxysteroid 3-dehydrogenase (NADP+) activity"/>
    <property type="evidence" value="ECO:0007669"/>
    <property type="project" value="TreeGrafter"/>
</dbReference>
<dbReference type="PANTHER" id="PTHR43647">
    <property type="entry name" value="DEHYDROGENASE"/>
    <property type="match status" value="1"/>
</dbReference>
<dbReference type="eggNOG" id="KOG1478">
    <property type="taxonomic scope" value="Eukaryota"/>
</dbReference>
<evidence type="ECO:0000256" key="4">
    <source>
        <dbReference type="ARBA" id="ARBA00023002"/>
    </source>
</evidence>
<dbReference type="OrthoDB" id="9989144at2759"/>
<evidence type="ECO:0000313" key="10">
    <source>
        <dbReference type="Proteomes" id="UP000019484"/>
    </source>
</evidence>
<name>W9XMX8_9EURO</name>
<dbReference type="InterPro" id="IPR051593">
    <property type="entry name" value="Ergosterol_Biosynth_ERG27"/>
</dbReference>
<organism evidence="9 10">
    <name type="scientific">Capronia coronata CBS 617.96</name>
    <dbReference type="NCBI Taxonomy" id="1182541"/>
    <lineage>
        <taxon>Eukaryota</taxon>
        <taxon>Fungi</taxon>
        <taxon>Dikarya</taxon>
        <taxon>Ascomycota</taxon>
        <taxon>Pezizomycotina</taxon>
        <taxon>Eurotiomycetes</taxon>
        <taxon>Chaetothyriomycetidae</taxon>
        <taxon>Chaetothyriales</taxon>
        <taxon>Herpotrichiellaceae</taxon>
        <taxon>Capronia</taxon>
    </lineage>
</organism>
<evidence type="ECO:0000256" key="5">
    <source>
        <dbReference type="ARBA" id="ARBA00023098"/>
    </source>
</evidence>
<dbReference type="GO" id="GO:0005789">
    <property type="term" value="C:endoplasmic reticulum membrane"/>
    <property type="evidence" value="ECO:0007669"/>
    <property type="project" value="TreeGrafter"/>
</dbReference>
<dbReference type="SUPFAM" id="SSF51735">
    <property type="entry name" value="NAD(P)-binding Rossmann-fold domains"/>
    <property type="match status" value="1"/>
</dbReference>